<reference evidence="11 12" key="1">
    <citation type="submission" date="2020-08" db="EMBL/GenBank/DDBJ databases">
        <title>Complete genome sequence of Entomobacter blattae G55GP.</title>
        <authorList>
            <person name="Poehlein A."/>
            <person name="Guzman J."/>
            <person name="Daniel R."/>
            <person name="Vilcinskas A."/>
        </authorList>
    </citation>
    <scope>NUCLEOTIDE SEQUENCE [LARGE SCALE GENOMIC DNA]</scope>
    <source>
        <strain evidence="11 12">G55GP</strain>
    </source>
</reference>
<evidence type="ECO:0000256" key="1">
    <source>
        <dbReference type="ARBA" id="ARBA00000847"/>
    </source>
</evidence>
<dbReference type="InterPro" id="IPR015797">
    <property type="entry name" value="NUDIX_hydrolase-like_dom_sf"/>
</dbReference>
<dbReference type="KEGG" id="ebla:JGUZn3_07820"/>
<dbReference type="GO" id="GO:0005829">
    <property type="term" value="C:cytosol"/>
    <property type="evidence" value="ECO:0007669"/>
    <property type="project" value="TreeGrafter"/>
</dbReference>
<evidence type="ECO:0000313" key="11">
    <source>
        <dbReference type="EMBL" id="QNT78015.1"/>
    </source>
</evidence>
<comment type="subunit">
    <text evidence="4">Homodimer.</text>
</comment>
<dbReference type="GO" id="GO:0006753">
    <property type="term" value="P:nucleoside phosphate metabolic process"/>
    <property type="evidence" value="ECO:0007669"/>
    <property type="project" value="TreeGrafter"/>
</dbReference>
<sequence length="209" mass="23444">MNNRPKQGYLPQVIKREKVSDGHFKLEKIDVAFARHSGKTQEITREVMQAPNSVAVLLYRAETNTVVLTRQLRVPPFAMEGITGVIEVCAGNIDPEDLKGGSWEEASMRAVSREVMEETGWQIRKLHYLFSLYSCPGLLTEKLYYFLAECGERLSSGGGIEAEGEDIDVIELTLPEAIQWVQEGKIIDAKTVILLQQALLQHWGDHSST</sequence>
<dbReference type="PROSITE" id="PS51462">
    <property type="entry name" value="NUDIX"/>
    <property type="match status" value="1"/>
</dbReference>
<evidence type="ECO:0000256" key="6">
    <source>
        <dbReference type="ARBA" id="ARBA00022801"/>
    </source>
</evidence>
<comment type="catalytic activity">
    <reaction evidence="1">
        <text>GDP-alpha-D-mannose + H2O = alpha-D-mannose 1-phosphate + GMP + 2 H(+)</text>
        <dbReference type="Rhea" id="RHEA:27978"/>
        <dbReference type="ChEBI" id="CHEBI:15377"/>
        <dbReference type="ChEBI" id="CHEBI:15378"/>
        <dbReference type="ChEBI" id="CHEBI:57527"/>
        <dbReference type="ChEBI" id="CHEBI:58115"/>
        <dbReference type="ChEBI" id="CHEBI:58409"/>
    </reaction>
</comment>
<keyword evidence="6 11" id="KW-0378">Hydrolase</keyword>
<evidence type="ECO:0000256" key="3">
    <source>
        <dbReference type="ARBA" id="ARBA00007275"/>
    </source>
</evidence>
<evidence type="ECO:0000259" key="10">
    <source>
        <dbReference type="PROSITE" id="PS51462"/>
    </source>
</evidence>
<dbReference type="GO" id="GO:0016818">
    <property type="term" value="F:hydrolase activity, acting on acid anhydrides, in phosphorus-containing anhydrides"/>
    <property type="evidence" value="ECO:0007669"/>
    <property type="project" value="InterPro"/>
</dbReference>
<gene>
    <name evidence="11" type="primary">nudK</name>
    <name evidence="11" type="ORF">JGUZn3_07820</name>
</gene>
<evidence type="ECO:0000313" key="12">
    <source>
        <dbReference type="Proteomes" id="UP000516349"/>
    </source>
</evidence>
<evidence type="ECO:0000256" key="7">
    <source>
        <dbReference type="ARBA" id="ARBA00032162"/>
    </source>
</evidence>
<feature type="binding site" evidence="9">
    <location>
        <position position="165"/>
    </location>
    <ligand>
        <name>Mg(2+)</name>
        <dbReference type="ChEBI" id="CHEBI:18420"/>
        <label>1</label>
    </ligand>
</feature>
<keyword evidence="9" id="KW-0479">Metal-binding</keyword>
<evidence type="ECO:0000256" key="8">
    <source>
        <dbReference type="ARBA" id="ARBA00032272"/>
    </source>
</evidence>
<dbReference type="Proteomes" id="UP000516349">
    <property type="component" value="Chromosome"/>
</dbReference>
<evidence type="ECO:0000256" key="2">
    <source>
        <dbReference type="ARBA" id="ARBA00001946"/>
    </source>
</evidence>
<dbReference type="CDD" id="cd24157">
    <property type="entry name" value="NUDIX_GDPMK"/>
    <property type="match status" value="1"/>
</dbReference>
<dbReference type="InterPro" id="IPR004385">
    <property type="entry name" value="NDP_pyrophosphatase"/>
</dbReference>
<feature type="binding site" evidence="9">
    <location>
        <position position="118"/>
    </location>
    <ligand>
        <name>Mg(2+)</name>
        <dbReference type="ChEBI" id="CHEBI:18420"/>
        <label>1</label>
    </ligand>
</feature>
<keyword evidence="12" id="KW-1185">Reference proteome</keyword>
<keyword evidence="9" id="KW-0460">Magnesium</keyword>
<dbReference type="InterPro" id="IPR000086">
    <property type="entry name" value="NUDIX_hydrolase_dom"/>
</dbReference>
<dbReference type="Gene3D" id="3.90.79.10">
    <property type="entry name" value="Nucleoside Triphosphate Pyrophosphohydrolase"/>
    <property type="match status" value="1"/>
</dbReference>
<dbReference type="GO" id="GO:0046872">
    <property type="term" value="F:metal ion binding"/>
    <property type="evidence" value="ECO:0007669"/>
    <property type="project" value="UniProtKB-KW"/>
</dbReference>
<accession>A0A7H1NQF5</accession>
<dbReference type="PANTHER" id="PTHR11839">
    <property type="entry name" value="UDP/ADP-SUGAR PYROPHOSPHATASE"/>
    <property type="match status" value="1"/>
</dbReference>
<evidence type="ECO:0000256" key="9">
    <source>
        <dbReference type="PIRSR" id="PIRSR604385-2"/>
    </source>
</evidence>
<name>A0A7H1NQF5_9PROT</name>
<dbReference type="SUPFAM" id="SSF55811">
    <property type="entry name" value="Nudix"/>
    <property type="match status" value="1"/>
</dbReference>
<dbReference type="PANTHER" id="PTHR11839:SF18">
    <property type="entry name" value="NUDIX HYDROLASE DOMAIN-CONTAINING PROTEIN"/>
    <property type="match status" value="1"/>
</dbReference>
<comment type="cofactor">
    <cofactor evidence="2 9">
        <name>Mg(2+)</name>
        <dbReference type="ChEBI" id="CHEBI:18420"/>
    </cofactor>
</comment>
<comment type="similarity">
    <text evidence="3">Belongs to the Nudix hydrolase family. NudK subfamily.</text>
</comment>
<dbReference type="AlphaFoldDB" id="A0A7H1NQF5"/>
<feature type="binding site" evidence="9">
    <location>
        <position position="114"/>
    </location>
    <ligand>
        <name>Mg(2+)</name>
        <dbReference type="ChEBI" id="CHEBI:18420"/>
        <label>1</label>
    </ligand>
</feature>
<protein>
    <recommendedName>
        <fullName evidence="5">GDP-mannose pyrophosphatase</fullName>
    </recommendedName>
    <alternativeName>
        <fullName evidence="7">GDP-mannose hydrolase</fullName>
    </alternativeName>
    <alternativeName>
        <fullName evidence="8">GDPMK</fullName>
    </alternativeName>
</protein>
<feature type="binding site" evidence="9">
    <location>
        <position position="90"/>
    </location>
    <ligand>
        <name>Mg(2+)</name>
        <dbReference type="ChEBI" id="CHEBI:18420"/>
        <label>1</label>
    </ligand>
</feature>
<proteinExistence type="inferred from homology"/>
<evidence type="ECO:0000256" key="4">
    <source>
        <dbReference type="ARBA" id="ARBA00011738"/>
    </source>
</evidence>
<dbReference type="GO" id="GO:0019693">
    <property type="term" value="P:ribose phosphate metabolic process"/>
    <property type="evidence" value="ECO:0007669"/>
    <property type="project" value="TreeGrafter"/>
</dbReference>
<evidence type="ECO:0000256" key="5">
    <source>
        <dbReference type="ARBA" id="ARBA00016377"/>
    </source>
</evidence>
<dbReference type="RefSeq" id="WP_203414401.1">
    <property type="nucleotide sequence ID" value="NZ_CP060244.1"/>
</dbReference>
<dbReference type="NCBIfam" id="TIGR00052">
    <property type="entry name" value="nudix-type nucleoside diphosphatase, YffH/AdpP family"/>
    <property type="match status" value="1"/>
</dbReference>
<dbReference type="Pfam" id="PF00293">
    <property type="entry name" value="NUDIX"/>
    <property type="match status" value="1"/>
</dbReference>
<feature type="domain" description="Nudix hydrolase" evidence="10">
    <location>
        <begin position="48"/>
        <end position="194"/>
    </location>
</feature>
<organism evidence="11 12">
    <name type="scientific">Entomobacter blattae</name>
    <dbReference type="NCBI Taxonomy" id="2762277"/>
    <lineage>
        <taxon>Bacteria</taxon>
        <taxon>Pseudomonadati</taxon>
        <taxon>Pseudomonadota</taxon>
        <taxon>Alphaproteobacteria</taxon>
        <taxon>Acetobacterales</taxon>
        <taxon>Acetobacteraceae</taxon>
        <taxon>Entomobacter</taxon>
    </lineage>
</organism>
<dbReference type="EMBL" id="CP060244">
    <property type="protein sequence ID" value="QNT78015.1"/>
    <property type="molecule type" value="Genomic_DNA"/>
</dbReference>